<feature type="domain" description="Cupin type-2" evidence="1">
    <location>
        <begin position="90"/>
        <end position="155"/>
    </location>
</feature>
<dbReference type="EMBL" id="DTIY01000100">
    <property type="protein sequence ID" value="HGY40498.1"/>
    <property type="molecule type" value="Genomic_DNA"/>
</dbReference>
<dbReference type="InterPro" id="IPR013096">
    <property type="entry name" value="Cupin_2"/>
</dbReference>
<dbReference type="InterPro" id="IPR011051">
    <property type="entry name" value="RmlC_Cupin_sf"/>
</dbReference>
<dbReference type="InterPro" id="IPR014710">
    <property type="entry name" value="RmlC-like_jellyroll"/>
</dbReference>
<evidence type="ECO:0000259" key="1">
    <source>
        <dbReference type="Pfam" id="PF07883"/>
    </source>
</evidence>
<name>A0A7V4TL20_9BACT</name>
<comment type="caution">
    <text evidence="2">The sequence shown here is derived from an EMBL/GenBank/DDBJ whole genome shotgun (WGS) entry which is preliminary data.</text>
</comment>
<reference evidence="2" key="1">
    <citation type="journal article" date="2020" name="mSystems">
        <title>Genome- and Community-Level Interaction Insights into Carbon Utilization and Element Cycling Functions of Hydrothermarchaeota in Hydrothermal Sediment.</title>
        <authorList>
            <person name="Zhou Z."/>
            <person name="Liu Y."/>
            <person name="Xu W."/>
            <person name="Pan J."/>
            <person name="Luo Z.H."/>
            <person name="Li M."/>
        </authorList>
    </citation>
    <scope>NUCLEOTIDE SEQUENCE [LARGE SCALE GENOMIC DNA]</scope>
    <source>
        <strain evidence="2">SpSt-82</strain>
    </source>
</reference>
<organism evidence="2">
    <name type="scientific">Candidatus Caldatribacterium saccharofermentans</name>
    <dbReference type="NCBI Taxonomy" id="1454753"/>
    <lineage>
        <taxon>Bacteria</taxon>
        <taxon>Pseudomonadati</taxon>
        <taxon>Atribacterota</taxon>
        <taxon>Atribacteria</taxon>
        <taxon>Atribacterales</taxon>
        <taxon>Candidatus Caldatribacteriaceae</taxon>
        <taxon>Candidatus Caldatribacterium</taxon>
    </lineage>
</organism>
<dbReference type="InterPro" id="IPR052538">
    <property type="entry name" value="Flavonoid_dioxygenase-like"/>
</dbReference>
<dbReference type="SUPFAM" id="SSF51182">
    <property type="entry name" value="RmlC-like cupins"/>
    <property type="match status" value="1"/>
</dbReference>
<dbReference type="Gene3D" id="2.60.120.10">
    <property type="entry name" value="Jelly Rolls"/>
    <property type="match status" value="1"/>
</dbReference>
<dbReference type="AlphaFoldDB" id="A0A7V4TL20"/>
<dbReference type="PANTHER" id="PTHR43346:SF1">
    <property type="entry name" value="QUERCETIN 2,3-DIOXYGENASE-RELATED"/>
    <property type="match status" value="1"/>
</dbReference>
<dbReference type="PANTHER" id="PTHR43346">
    <property type="entry name" value="LIGAND BINDING DOMAIN PROTEIN, PUTATIVE (AFU_ORTHOLOGUE AFUA_6G14370)-RELATED"/>
    <property type="match status" value="1"/>
</dbReference>
<protein>
    <submittedName>
        <fullName evidence="2">Cupin domain-containing protein</fullName>
    </submittedName>
</protein>
<evidence type="ECO:0000313" key="2">
    <source>
        <dbReference type="EMBL" id="HGY40498.1"/>
    </source>
</evidence>
<dbReference type="Pfam" id="PF07883">
    <property type="entry name" value="Cupin_2"/>
    <property type="match status" value="1"/>
</dbReference>
<gene>
    <name evidence="2" type="ORF">ENW11_11950</name>
</gene>
<accession>A0A7V4TL20</accession>
<sequence length="186" mass="21301">MLKLLYSKNSIQYNEKNCKRRVLMRRLKPELPRTIYEFPEGQLRIVNWKEIPPMELGNWAGLHGEMETELIVCRETTGSKMTVVGRSVFFPGAHHDPHFHLYAEEALWCLSGKGIAGSGDKEYLLTPGDVQFAPVGEIHWLRNPFDEPLEFIWIYTGVAMPNESGYCTPDLFETAMAVMKKGEIPK</sequence>
<proteinExistence type="predicted"/>